<accession>A0A644XSI3</accession>
<proteinExistence type="predicted"/>
<name>A0A644XSI3_9ZZZZ</name>
<dbReference type="SUPFAM" id="SSF53920">
    <property type="entry name" value="Fe-only hydrogenase"/>
    <property type="match status" value="1"/>
</dbReference>
<dbReference type="PROSITE" id="PS00198">
    <property type="entry name" value="4FE4S_FER_1"/>
    <property type="match status" value="1"/>
</dbReference>
<sequence length="444" mass="48523">MTTQEYKPFGFHSVSLDEDKCQGCTVCIRHCPTEAIRVRGGKAKIISDRCIDCGNCIRVCPHHAKRAIIHKLEDFEGKFKWTVAIPAPSLYGQFPGIEDIDYVLTALKHIGFNDVFEVSRAAEIVSDYSRKIIAEGKVPKPVISTACPAVVRLINVRFPDLSSHLMPVRPPIEVAANIARRRAVRQTGLQEDEIGIFFISPCPAKMTACLAPIAGNYGKVDGILSMSDLYIRIATEIKKIDEPERLSHSGIIGIGWAASGGEATALLKDIYVATDGIDNCIQVLEEVENYRLSDVDFIELNACTGGCVGGVLTVENPFVAKARIHMLRKFLPVSMNKFKDDGDDLDIIYADNALTSPAKGLSSDRAEALRMVKQINELIEKFPGIDCGACGAPSCKTFAEDVVRGYGRESDCTFVLRKQIAGMFSQLELPPNILAGETGKKVGE</sequence>
<keyword evidence="4" id="KW-0411">Iron-sulfur</keyword>
<evidence type="ECO:0000259" key="5">
    <source>
        <dbReference type="PROSITE" id="PS51379"/>
    </source>
</evidence>
<dbReference type="PANTHER" id="PTHR43560:SF1">
    <property type="entry name" value="ION-TRANSLOCATING OXIDOREDUCTASE COMPLEX SUBUNIT B"/>
    <property type="match status" value="1"/>
</dbReference>
<dbReference type="GO" id="GO:0051539">
    <property type="term" value="F:4 iron, 4 sulfur cluster binding"/>
    <property type="evidence" value="ECO:0007669"/>
    <property type="project" value="UniProtKB-KW"/>
</dbReference>
<dbReference type="Pfam" id="PF02906">
    <property type="entry name" value="Fe_hyd_lg_C"/>
    <property type="match status" value="2"/>
</dbReference>
<comment type="caution">
    <text evidence="7">The sequence shown here is derived from an EMBL/GenBank/DDBJ whole genome shotgun (WGS) entry which is preliminary data.</text>
</comment>
<dbReference type="Gene3D" id="3.30.70.20">
    <property type="match status" value="1"/>
</dbReference>
<dbReference type="AlphaFoldDB" id="A0A644XSI3"/>
<dbReference type="InterPro" id="IPR017900">
    <property type="entry name" value="4Fe4S_Fe_S_CS"/>
</dbReference>
<dbReference type="InterPro" id="IPR017896">
    <property type="entry name" value="4Fe4S_Fe-S-bd"/>
</dbReference>
<evidence type="ECO:0000259" key="6">
    <source>
        <dbReference type="PROSITE" id="PS51656"/>
    </source>
</evidence>
<dbReference type="InterPro" id="IPR009016">
    <property type="entry name" value="Fe_hydrogenase"/>
</dbReference>
<dbReference type="InterPro" id="IPR050395">
    <property type="entry name" value="4Fe4S_Ferredoxin_RnfB"/>
</dbReference>
<reference evidence="7" key="1">
    <citation type="submission" date="2019-08" db="EMBL/GenBank/DDBJ databases">
        <authorList>
            <person name="Kucharzyk K."/>
            <person name="Murdoch R.W."/>
            <person name="Higgins S."/>
            <person name="Loffler F."/>
        </authorList>
    </citation>
    <scope>NUCLEOTIDE SEQUENCE</scope>
</reference>
<dbReference type="Gene3D" id="3.40.950.10">
    <property type="entry name" value="Fe-only Hydrogenase (Larger Subunit), Chain L, domain 3"/>
    <property type="match status" value="1"/>
</dbReference>
<keyword evidence="3" id="KW-0408">Iron</keyword>
<keyword evidence="2" id="KW-0479">Metal-binding</keyword>
<protein>
    <submittedName>
        <fullName evidence="7">Electron transport complex subunit RsxB</fullName>
    </submittedName>
</protein>
<feature type="domain" description="4Fe-4S ferredoxin-type" evidence="5">
    <location>
        <begin position="42"/>
        <end position="70"/>
    </location>
</feature>
<dbReference type="Pfam" id="PF04060">
    <property type="entry name" value="FeS"/>
    <property type="match status" value="1"/>
</dbReference>
<evidence type="ECO:0000256" key="3">
    <source>
        <dbReference type="ARBA" id="ARBA00023004"/>
    </source>
</evidence>
<dbReference type="Gene3D" id="1.10.15.40">
    <property type="entry name" value="Electron transport complex subunit B, putative Fe-S cluster"/>
    <property type="match status" value="1"/>
</dbReference>
<dbReference type="GO" id="GO:0046872">
    <property type="term" value="F:metal ion binding"/>
    <property type="evidence" value="ECO:0007669"/>
    <property type="project" value="UniProtKB-KW"/>
</dbReference>
<dbReference type="PROSITE" id="PS51656">
    <property type="entry name" value="4FE4S"/>
    <property type="match status" value="1"/>
</dbReference>
<dbReference type="EMBL" id="VSSQ01003032">
    <property type="protein sequence ID" value="MPM18698.1"/>
    <property type="molecule type" value="Genomic_DNA"/>
</dbReference>
<evidence type="ECO:0000256" key="1">
    <source>
        <dbReference type="ARBA" id="ARBA00022485"/>
    </source>
</evidence>
<dbReference type="PROSITE" id="PS51379">
    <property type="entry name" value="4FE4S_FER_2"/>
    <property type="match status" value="2"/>
</dbReference>
<gene>
    <name evidence="7" type="primary">rsxB_60</name>
    <name evidence="7" type="ORF">SDC9_65111</name>
</gene>
<evidence type="ECO:0000256" key="4">
    <source>
        <dbReference type="ARBA" id="ARBA00023014"/>
    </source>
</evidence>
<evidence type="ECO:0000256" key="2">
    <source>
        <dbReference type="ARBA" id="ARBA00022723"/>
    </source>
</evidence>
<feature type="domain" description="4Fe-4S ferredoxin-type" evidence="5">
    <location>
        <begin position="12"/>
        <end position="41"/>
    </location>
</feature>
<dbReference type="InterPro" id="IPR004108">
    <property type="entry name" value="Fe_hydrogenase_lsu_C"/>
</dbReference>
<organism evidence="7">
    <name type="scientific">bioreactor metagenome</name>
    <dbReference type="NCBI Taxonomy" id="1076179"/>
    <lineage>
        <taxon>unclassified sequences</taxon>
        <taxon>metagenomes</taxon>
        <taxon>ecological metagenomes</taxon>
    </lineage>
</organism>
<evidence type="ECO:0000313" key="7">
    <source>
        <dbReference type="EMBL" id="MPM18698.1"/>
    </source>
</evidence>
<keyword evidence="1" id="KW-0004">4Fe-4S</keyword>
<dbReference type="SUPFAM" id="SSF54862">
    <property type="entry name" value="4Fe-4S ferredoxins"/>
    <property type="match status" value="1"/>
</dbReference>
<dbReference type="PANTHER" id="PTHR43560">
    <property type="entry name" value="ION-TRANSLOCATING OXIDOREDUCTASE COMPLEX SUBUNIT B"/>
    <property type="match status" value="1"/>
</dbReference>
<dbReference type="InterPro" id="IPR007202">
    <property type="entry name" value="4Fe-4S_dom"/>
</dbReference>
<feature type="domain" description="4Fe-4S" evidence="6">
    <location>
        <begin position="370"/>
        <end position="429"/>
    </location>
</feature>
<dbReference type="Pfam" id="PF13237">
    <property type="entry name" value="Fer4_10"/>
    <property type="match status" value="1"/>
</dbReference>